<proteinExistence type="predicted"/>
<reference evidence="2 3" key="1">
    <citation type="submission" date="2017-09" db="EMBL/GenBank/DDBJ databases">
        <title>Depth-based differentiation of microbial function through sediment-hosted aquifers and enrichment of novel symbionts in the deep terrestrial subsurface.</title>
        <authorList>
            <person name="Probst A.J."/>
            <person name="Ladd B."/>
            <person name="Jarett J.K."/>
            <person name="Geller-Mcgrath D.E."/>
            <person name="Sieber C.M."/>
            <person name="Emerson J.B."/>
            <person name="Anantharaman K."/>
            <person name="Thomas B.C."/>
            <person name="Malmstrom R."/>
            <person name="Stieglmeier M."/>
            <person name="Klingl A."/>
            <person name="Woyke T."/>
            <person name="Ryan C.M."/>
            <person name="Banfield J.F."/>
        </authorList>
    </citation>
    <scope>NUCLEOTIDE SEQUENCE [LARGE SCALE GENOMIC DNA]</scope>
    <source>
        <strain evidence="2">CG22_combo_CG10-13_8_21_14_all_33_16</strain>
    </source>
</reference>
<evidence type="ECO:0000259" key="1">
    <source>
        <dbReference type="Pfam" id="PF18929"/>
    </source>
</evidence>
<dbReference type="Proteomes" id="UP000230802">
    <property type="component" value="Unassembled WGS sequence"/>
</dbReference>
<name>A0A2H0C6A5_9BACT</name>
<dbReference type="InterPro" id="IPR043734">
    <property type="entry name" value="DUF5678"/>
</dbReference>
<accession>A0A2H0C6A5</accession>
<sequence length="69" mass="7572">MKKVNISTKKMGQFAGKWIAVLENRIIAVGETLKEIGPLVISDSKNKIPDKKIAAAFKVPYKGEGPYVL</sequence>
<dbReference type="AlphaFoldDB" id="A0A2H0C6A5"/>
<gene>
    <name evidence="2" type="ORF">COW96_00240</name>
</gene>
<dbReference type="EMBL" id="PCTD01000012">
    <property type="protein sequence ID" value="PIP64848.1"/>
    <property type="molecule type" value="Genomic_DNA"/>
</dbReference>
<evidence type="ECO:0000313" key="3">
    <source>
        <dbReference type="Proteomes" id="UP000230802"/>
    </source>
</evidence>
<evidence type="ECO:0000313" key="2">
    <source>
        <dbReference type="EMBL" id="PIP64848.1"/>
    </source>
</evidence>
<protein>
    <recommendedName>
        <fullName evidence="1">DUF5678 domain-containing protein</fullName>
    </recommendedName>
</protein>
<feature type="domain" description="DUF5678" evidence="1">
    <location>
        <begin position="13"/>
        <end position="60"/>
    </location>
</feature>
<comment type="caution">
    <text evidence="2">The sequence shown here is derived from an EMBL/GenBank/DDBJ whole genome shotgun (WGS) entry which is preliminary data.</text>
</comment>
<dbReference type="Pfam" id="PF18929">
    <property type="entry name" value="DUF5678"/>
    <property type="match status" value="1"/>
</dbReference>
<organism evidence="2 3">
    <name type="scientific">Candidatus Roizmanbacteria bacterium CG22_combo_CG10-13_8_21_14_all_33_16</name>
    <dbReference type="NCBI Taxonomy" id="1974859"/>
    <lineage>
        <taxon>Bacteria</taxon>
        <taxon>Candidatus Roizmaniibacteriota</taxon>
    </lineage>
</organism>